<dbReference type="PRINTS" id="PR00385">
    <property type="entry name" value="P450"/>
</dbReference>
<evidence type="ECO:0000256" key="1">
    <source>
        <dbReference type="ARBA" id="ARBA00010617"/>
    </source>
</evidence>
<dbReference type="InterPro" id="IPR002401">
    <property type="entry name" value="Cyt_P450_E_grp-I"/>
</dbReference>
<dbReference type="AlphaFoldDB" id="A0A139X017"/>
<evidence type="ECO:0000256" key="8">
    <source>
        <dbReference type="RuleBase" id="RU000461"/>
    </source>
</evidence>
<dbReference type="PANTHER" id="PTHR24291:SF50">
    <property type="entry name" value="BIFUNCTIONAL ALBAFLAVENONE MONOOXYGENASE_TERPENE SYNTHASE"/>
    <property type="match status" value="1"/>
</dbReference>
<dbReference type="GO" id="GO:0020037">
    <property type="term" value="F:heme binding"/>
    <property type="evidence" value="ECO:0007669"/>
    <property type="project" value="InterPro"/>
</dbReference>
<dbReference type="RefSeq" id="WP_017749313.1">
    <property type="nucleotide sequence ID" value="NZ_KQ976354.1"/>
</dbReference>
<dbReference type="PRINTS" id="PR00463">
    <property type="entry name" value="EP450I"/>
</dbReference>
<evidence type="ECO:0000313" key="10">
    <source>
        <dbReference type="EMBL" id="KYC38049.1"/>
    </source>
</evidence>
<name>A0A139X017_9CYAN</name>
<dbReference type="GO" id="GO:0016705">
    <property type="term" value="F:oxidoreductase activity, acting on paired donors, with incorporation or reduction of molecular oxygen"/>
    <property type="evidence" value="ECO:0007669"/>
    <property type="project" value="InterPro"/>
</dbReference>
<dbReference type="Pfam" id="PF00067">
    <property type="entry name" value="p450"/>
    <property type="match status" value="1"/>
</dbReference>
<gene>
    <name evidence="10" type="ORF">WA1_37475</name>
</gene>
<evidence type="ECO:0008006" key="12">
    <source>
        <dbReference type="Google" id="ProtNLM"/>
    </source>
</evidence>
<dbReference type="PROSITE" id="PS00086">
    <property type="entry name" value="CYTOCHROME_P450"/>
    <property type="match status" value="1"/>
</dbReference>
<dbReference type="InterPro" id="IPR036396">
    <property type="entry name" value="Cyt_P450_sf"/>
</dbReference>
<dbReference type="InterPro" id="IPR001128">
    <property type="entry name" value="Cyt_P450"/>
</dbReference>
<sequence length="481" mass="54981">MAIKESYSQQQQTLKNADTAREHQINQSSFDSSPRLKTSPVLRGYPFVGVLTELLRNPLRLFQRAVKEHPSEIVALKLGPIQAHLITQPDHVQYVLNDNWQNFGKGEVMWKPVRQVMGNGLITSQGESWFRSRRLMQPMFTANKANALTELLVKIIAQDLAYFEKAADGGAINMEYEMALLTQNVILGVIFGSSINHSRAESLVKALKILMEESSRRAFLCFLPKQFPIPGERAIRNAIQTTDDTILTIISARRQSNVNHGDLLEWLLLARDEESKTGMNDQQLRDESLSLFLAGYETTSTTLTWIWYLLDKYPEVERKLRAEIDAVIGKRHPTSADVPKLHYTKMVIQEAMRLYPPGWFLARVVQADDVIDGYALKAGTTVLLCPYLTHRLPEFWDRPEVFDPERFAPEHRQRHSYNYFPFGGGPRYCVGKHLALLEIQLIVAMIVQKYRLRCVSGHLVEAFPGITLRLRYGLQMTLELV</sequence>
<feature type="compositionally biased region" description="Polar residues" evidence="9">
    <location>
        <begin position="25"/>
        <end position="36"/>
    </location>
</feature>
<reference evidence="10 11" key="1">
    <citation type="journal article" date="2013" name="Genome Biol. Evol.">
        <title>Genomes of Stigonematalean cyanobacteria (subsection V) and the evolution of oxygenic photosynthesis from prokaryotes to plastids.</title>
        <authorList>
            <person name="Dagan T."/>
            <person name="Roettger M."/>
            <person name="Stucken K."/>
            <person name="Landan G."/>
            <person name="Koch R."/>
            <person name="Major P."/>
            <person name="Gould S.B."/>
            <person name="Goremykin V.V."/>
            <person name="Rippka R."/>
            <person name="Tandeau de Marsac N."/>
            <person name="Gugger M."/>
            <person name="Lockhart P.J."/>
            <person name="Allen J.F."/>
            <person name="Brune I."/>
            <person name="Maus I."/>
            <person name="Puhler A."/>
            <person name="Martin W.F."/>
        </authorList>
    </citation>
    <scope>NUCLEOTIDE SEQUENCE [LARGE SCALE GENOMIC DNA]</scope>
    <source>
        <strain evidence="10 11">PCC 7110</strain>
    </source>
</reference>
<evidence type="ECO:0000256" key="3">
    <source>
        <dbReference type="ARBA" id="ARBA00022723"/>
    </source>
</evidence>
<accession>A0A139X017</accession>
<dbReference type="InterPro" id="IPR017972">
    <property type="entry name" value="Cyt_P450_CS"/>
</dbReference>
<protein>
    <recommendedName>
        <fullName evidence="12">Cytochrome P450</fullName>
    </recommendedName>
</protein>
<dbReference type="GO" id="GO:0004497">
    <property type="term" value="F:monooxygenase activity"/>
    <property type="evidence" value="ECO:0007669"/>
    <property type="project" value="UniProtKB-KW"/>
</dbReference>
<feature type="binding site" description="axial binding residue" evidence="7">
    <location>
        <position position="429"/>
    </location>
    <ligand>
        <name>heme</name>
        <dbReference type="ChEBI" id="CHEBI:30413"/>
    </ligand>
    <ligandPart>
        <name>Fe</name>
        <dbReference type="ChEBI" id="CHEBI:18248"/>
    </ligandPart>
</feature>
<feature type="region of interest" description="Disordered" evidence="9">
    <location>
        <begin position="1"/>
        <end position="37"/>
    </location>
</feature>
<dbReference type="Proteomes" id="UP000076925">
    <property type="component" value="Unassembled WGS sequence"/>
</dbReference>
<dbReference type="EMBL" id="ANNX02000042">
    <property type="protein sequence ID" value="KYC38049.1"/>
    <property type="molecule type" value="Genomic_DNA"/>
</dbReference>
<dbReference type="Gene3D" id="1.10.630.10">
    <property type="entry name" value="Cytochrome P450"/>
    <property type="match status" value="1"/>
</dbReference>
<keyword evidence="5 7" id="KW-0408">Iron</keyword>
<comment type="caution">
    <text evidence="10">The sequence shown here is derived from an EMBL/GenBank/DDBJ whole genome shotgun (WGS) entry which is preliminary data.</text>
</comment>
<evidence type="ECO:0000256" key="2">
    <source>
        <dbReference type="ARBA" id="ARBA00022617"/>
    </source>
</evidence>
<dbReference type="SUPFAM" id="SSF48264">
    <property type="entry name" value="Cytochrome P450"/>
    <property type="match status" value="1"/>
</dbReference>
<evidence type="ECO:0000313" key="11">
    <source>
        <dbReference type="Proteomes" id="UP000076925"/>
    </source>
</evidence>
<proteinExistence type="inferred from homology"/>
<keyword evidence="11" id="KW-1185">Reference proteome</keyword>
<keyword evidence="3 7" id="KW-0479">Metal-binding</keyword>
<keyword evidence="2 7" id="KW-0349">Heme</keyword>
<keyword evidence="6 8" id="KW-0503">Monooxygenase</keyword>
<dbReference type="STRING" id="128403.WA1_37475"/>
<evidence type="ECO:0000256" key="6">
    <source>
        <dbReference type="ARBA" id="ARBA00023033"/>
    </source>
</evidence>
<comment type="similarity">
    <text evidence="1 8">Belongs to the cytochrome P450 family.</text>
</comment>
<evidence type="ECO:0000256" key="9">
    <source>
        <dbReference type="SAM" id="MobiDB-lite"/>
    </source>
</evidence>
<evidence type="ECO:0000256" key="5">
    <source>
        <dbReference type="ARBA" id="ARBA00023004"/>
    </source>
</evidence>
<feature type="compositionally biased region" description="Polar residues" evidence="9">
    <location>
        <begin position="1"/>
        <end position="16"/>
    </location>
</feature>
<evidence type="ECO:0000256" key="4">
    <source>
        <dbReference type="ARBA" id="ARBA00023002"/>
    </source>
</evidence>
<dbReference type="PANTHER" id="PTHR24291">
    <property type="entry name" value="CYTOCHROME P450 FAMILY 4"/>
    <property type="match status" value="1"/>
</dbReference>
<dbReference type="GO" id="GO:0005506">
    <property type="term" value="F:iron ion binding"/>
    <property type="evidence" value="ECO:0007669"/>
    <property type="project" value="InterPro"/>
</dbReference>
<dbReference type="CDD" id="cd20620">
    <property type="entry name" value="CYP132-like"/>
    <property type="match status" value="1"/>
</dbReference>
<evidence type="ECO:0000256" key="7">
    <source>
        <dbReference type="PIRSR" id="PIRSR602401-1"/>
    </source>
</evidence>
<keyword evidence="4 8" id="KW-0560">Oxidoreductase</keyword>
<organism evidence="10 11">
    <name type="scientific">Scytonema hofmannii PCC 7110</name>
    <dbReference type="NCBI Taxonomy" id="128403"/>
    <lineage>
        <taxon>Bacteria</taxon>
        <taxon>Bacillati</taxon>
        <taxon>Cyanobacteriota</taxon>
        <taxon>Cyanophyceae</taxon>
        <taxon>Nostocales</taxon>
        <taxon>Scytonemataceae</taxon>
        <taxon>Scytonema</taxon>
    </lineage>
</organism>
<comment type="cofactor">
    <cofactor evidence="7">
        <name>heme</name>
        <dbReference type="ChEBI" id="CHEBI:30413"/>
    </cofactor>
</comment>
<dbReference type="InterPro" id="IPR050196">
    <property type="entry name" value="Cytochrome_P450_Monoox"/>
</dbReference>
<dbReference type="OrthoDB" id="446280at2"/>